<dbReference type="Gene3D" id="2.30.110.10">
    <property type="entry name" value="Electron Transport, Fmn-binding Protein, Chain A"/>
    <property type="match status" value="1"/>
</dbReference>
<dbReference type="AlphaFoldDB" id="A0A0N8IC32"/>
<dbReference type="Pfam" id="PF04299">
    <property type="entry name" value="FMN_bind_2"/>
    <property type="match status" value="1"/>
</dbReference>
<evidence type="ECO:0000313" key="2">
    <source>
        <dbReference type="Proteomes" id="UP000050471"/>
    </source>
</evidence>
<dbReference type="STRING" id="154981.AKJ29_05950"/>
<dbReference type="PANTHER" id="PTHR35802:SF1">
    <property type="entry name" value="PROTEASE SYNTHASE AND SPORULATION PROTEIN PAI 2"/>
    <property type="match status" value="1"/>
</dbReference>
<accession>A0A0N8IC32</accession>
<keyword evidence="2" id="KW-1185">Reference proteome</keyword>
<dbReference type="InterPro" id="IPR012349">
    <property type="entry name" value="Split_barrel_FMN-bd"/>
</dbReference>
<dbReference type="PIRSF" id="PIRSF010372">
    <property type="entry name" value="PaiB"/>
    <property type="match status" value="1"/>
</dbReference>
<dbReference type="RefSeq" id="WP_055187258.1">
    <property type="nucleotide sequence ID" value="NZ_FPBS01000016.1"/>
</dbReference>
<name>A0A0N8IC32_9RHOB</name>
<dbReference type="InterPro" id="IPR007396">
    <property type="entry name" value="TR_PAI2-type"/>
</dbReference>
<organism evidence="1 2">
    <name type="scientific">Aliiroseovarius crassostreae</name>
    <dbReference type="NCBI Taxonomy" id="154981"/>
    <lineage>
        <taxon>Bacteria</taxon>
        <taxon>Pseudomonadati</taxon>
        <taxon>Pseudomonadota</taxon>
        <taxon>Alphaproteobacteria</taxon>
        <taxon>Rhodobacterales</taxon>
        <taxon>Paracoccaceae</taxon>
        <taxon>Aliiroseovarius</taxon>
    </lineage>
</organism>
<dbReference type="SUPFAM" id="SSF50475">
    <property type="entry name" value="FMN-binding split barrel"/>
    <property type="match status" value="1"/>
</dbReference>
<dbReference type="OrthoDB" id="9794948at2"/>
<protein>
    <submittedName>
        <fullName evidence="1">Negative transcriptional regulator</fullName>
    </submittedName>
</protein>
<comment type="caution">
    <text evidence="1">The sequence shown here is derived from an EMBL/GenBank/DDBJ whole genome shotgun (WGS) entry which is preliminary data.</text>
</comment>
<gene>
    <name evidence="1" type="ORF">AKJ29_05950</name>
</gene>
<dbReference type="EMBL" id="LKBA01000001">
    <property type="protein sequence ID" value="KPN64779.1"/>
    <property type="molecule type" value="Genomic_DNA"/>
</dbReference>
<evidence type="ECO:0000313" key="1">
    <source>
        <dbReference type="EMBL" id="KPN64779.1"/>
    </source>
</evidence>
<reference evidence="1 2" key="1">
    <citation type="submission" date="2015-09" db="EMBL/GenBank/DDBJ databases">
        <title>Draft genome sequence of Aliiroseovarius crassostreae CV919-312TSm, the causative agent of Roseovarius Oyster Disease (formerly Juvenile Oyster Disease).</title>
        <authorList>
            <person name="Kessner L."/>
            <person name="Spinard E."/>
            <person name="Nelson D."/>
        </authorList>
    </citation>
    <scope>NUCLEOTIDE SEQUENCE [LARGE SCALE GENOMIC DNA]</scope>
    <source>
        <strain evidence="1 2">CV919-312</strain>
    </source>
</reference>
<proteinExistence type="predicted"/>
<dbReference type="PANTHER" id="PTHR35802">
    <property type="entry name" value="PROTEASE SYNTHASE AND SPORULATION PROTEIN PAI 2"/>
    <property type="match status" value="1"/>
</dbReference>
<sequence>MHPNPAFRQVEDLISLDFVRKRGFGVLGVNGSVGPVMVHLPFILSDDGRYAEFHLMRSNEVARLLDQPIPATLSVSGPDGYISPDWYGVDDQVPTWNYVAVHLRGHVEAMPEEGLEDLLHRQVAAFEERIESKPAWSMEKMATETRARMMRQIRPVRLQVERLESTFKLGQNKSDAARLAAADQLETSLGQDVQSLADLMRNLPG</sequence>
<dbReference type="Proteomes" id="UP000050471">
    <property type="component" value="Unassembled WGS sequence"/>
</dbReference>